<dbReference type="InParanoid" id="E9GPM3"/>
<evidence type="ECO:0000313" key="2">
    <source>
        <dbReference type="Proteomes" id="UP000000305"/>
    </source>
</evidence>
<proteinExistence type="predicted"/>
<organism evidence="1 2">
    <name type="scientific">Daphnia pulex</name>
    <name type="common">Water flea</name>
    <dbReference type="NCBI Taxonomy" id="6669"/>
    <lineage>
        <taxon>Eukaryota</taxon>
        <taxon>Metazoa</taxon>
        <taxon>Ecdysozoa</taxon>
        <taxon>Arthropoda</taxon>
        <taxon>Crustacea</taxon>
        <taxon>Branchiopoda</taxon>
        <taxon>Diplostraca</taxon>
        <taxon>Cladocera</taxon>
        <taxon>Anomopoda</taxon>
        <taxon>Daphniidae</taxon>
        <taxon>Daphnia</taxon>
    </lineage>
</organism>
<dbReference type="EMBL" id="GL732557">
    <property type="protein sequence ID" value="EFX78407.1"/>
    <property type="molecule type" value="Genomic_DNA"/>
</dbReference>
<sequence length="161" mass="17978">MRQIMKKELATGKLRDRLLVVPSVPSPQMALFDPSPILALPPIPDLLPATLLLPPSPIPALPLATFSPPPTPIPVVAKYSPSSSNYCPAESYVPASKKRKLVNDKGHIKYDYRLTNTGAHYVESLCEKVRFLQQQTRRFQVKLLESNGNLKQYKKDMADLD</sequence>
<dbReference type="AlphaFoldDB" id="E9GPM3"/>
<dbReference type="KEGG" id="dpx:DAPPUDRAFT_105141"/>
<accession>E9GPM3</accession>
<dbReference type="HOGENOM" id="CLU_1645443_0_0_1"/>
<reference evidence="1 2" key="1">
    <citation type="journal article" date="2011" name="Science">
        <title>The ecoresponsive genome of Daphnia pulex.</title>
        <authorList>
            <person name="Colbourne J.K."/>
            <person name="Pfrender M.E."/>
            <person name="Gilbert D."/>
            <person name="Thomas W.K."/>
            <person name="Tucker A."/>
            <person name="Oakley T.H."/>
            <person name="Tokishita S."/>
            <person name="Aerts A."/>
            <person name="Arnold G.J."/>
            <person name="Basu M.K."/>
            <person name="Bauer D.J."/>
            <person name="Caceres C.E."/>
            <person name="Carmel L."/>
            <person name="Casola C."/>
            <person name="Choi J.H."/>
            <person name="Detter J.C."/>
            <person name="Dong Q."/>
            <person name="Dusheyko S."/>
            <person name="Eads B.D."/>
            <person name="Frohlich T."/>
            <person name="Geiler-Samerotte K.A."/>
            <person name="Gerlach D."/>
            <person name="Hatcher P."/>
            <person name="Jogdeo S."/>
            <person name="Krijgsveld J."/>
            <person name="Kriventseva E.V."/>
            <person name="Kultz D."/>
            <person name="Laforsch C."/>
            <person name="Lindquist E."/>
            <person name="Lopez J."/>
            <person name="Manak J.R."/>
            <person name="Muller J."/>
            <person name="Pangilinan J."/>
            <person name="Patwardhan R.P."/>
            <person name="Pitluck S."/>
            <person name="Pritham E.J."/>
            <person name="Rechtsteiner A."/>
            <person name="Rho M."/>
            <person name="Rogozin I.B."/>
            <person name="Sakarya O."/>
            <person name="Salamov A."/>
            <person name="Schaack S."/>
            <person name="Shapiro H."/>
            <person name="Shiga Y."/>
            <person name="Skalitzky C."/>
            <person name="Smith Z."/>
            <person name="Souvorov A."/>
            <person name="Sung W."/>
            <person name="Tang Z."/>
            <person name="Tsuchiya D."/>
            <person name="Tu H."/>
            <person name="Vos H."/>
            <person name="Wang M."/>
            <person name="Wolf Y.I."/>
            <person name="Yamagata H."/>
            <person name="Yamada T."/>
            <person name="Ye Y."/>
            <person name="Shaw J.R."/>
            <person name="Andrews J."/>
            <person name="Crease T.J."/>
            <person name="Tang H."/>
            <person name="Lucas S.M."/>
            <person name="Robertson H.M."/>
            <person name="Bork P."/>
            <person name="Koonin E.V."/>
            <person name="Zdobnov E.M."/>
            <person name="Grigoriev I.V."/>
            <person name="Lynch M."/>
            <person name="Boore J.L."/>
        </authorList>
    </citation>
    <scope>NUCLEOTIDE SEQUENCE [LARGE SCALE GENOMIC DNA]</scope>
</reference>
<name>E9GPM3_DAPPU</name>
<protein>
    <submittedName>
        <fullName evidence="1">Uncharacterized protein</fullName>
    </submittedName>
</protein>
<dbReference type="Proteomes" id="UP000000305">
    <property type="component" value="Unassembled WGS sequence"/>
</dbReference>
<evidence type="ECO:0000313" key="1">
    <source>
        <dbReference type="EMBL" id="EFX78407.1"/>
    </source>
</evidence>
<gene>
    <name evidence="1" type="ORF">DAPPUDRAFT_105141</name>
</gene>
<keyword evidence="2" id="KW-1185">Reference proteome</keyword>